<keyword evidence="3" id="KW-1185">Reference proteome</keyword>
<evidence type="ECO:0000313" key="2">
    <source>
        <dbReference type="EMBL" id="GGP04009.1"/>
    </source>
</evidence>
<proteinExistence type="predicted"/>
<protein>
    <recommendedName>
        <fullName evidence="4">FixH protein</fullName>
    </recommendedName>
</protein>
<name>A0ABQ2NIY9_9FLAO</name>
<evidence type="ECO:0000256" key="1">
    <source>
        <dbReference type="SAM" id="Phobius"/>
    </source>
</evidence>
<evidence type="ECO:0000313" key="3">
    <source>
        <dbReference type="Proteomes" id="UP000620064"/>
    </source>
</evidence>
<keyword evidence="1" id="KW-1133">Transmembrane helix</keyword>
<keyword evidence="1" id="KW-0472">Membrane</keyword>
<evidence type="ECO:0008006" key="4">
    <source>
        <dbReference type="Google" id="ProtNLM"/>
    </source>
</evidence>
<sequence length="155" mass="18119">MKKFTWGHGIAIALGLFICFILFLIFFYAKLAFPNGNDNSELVSDNYYSDELNYQKVIDAKKNAEELSKKPFFAQLPYGIRIAFPKEIIDANAQVHYELYNTNDKYKDKKENIQIDANNTFLIPKEQLSTGSYTLKVSWKKSDKDYQVDYDIIWK</sequence>
<dbReference type="RefSeq" id="WP_188617416.1">
    <property type="nucleotide sequence ID" value="NZ_BMLV01000002.1"/>
</dbReference>
<dbReference type="Pfam" id="PF05751">
    <property type="entry name" value="FixH"/>
    <property type="match status" value="1"/>
</dbReference>
<dbReference type="Proteomes" id="UP000620064">
    <property type="component" value="Unassembled WGS sequence"/>
</dbReference>
<accession>A0ABQ2NIY9</accession>
<dbReference type="EMBL" id="BMLV01000002">
    <property type="protein sequence ID" value="GGP04009.1"/>
    <property type="molecule type" value="Genomic_DNA"/>
</dbReference>
<organism evidence="2 3">
    <name type="scientific">Cloacibacterium rupense</name>
    <dbReference type="NCBI Taxonomy" id="517423"/>
    <lineage>
        <taxon>Bacteria</taxon>
        <taxon>Pseudomonadati</taxon>
        <taxon>Bacteroidota</taxon>
        <taxon>Flavobacteriia</taxon>
        <taxon>Flavobacteriales</taxon>
        <taxon>Weeksellaceae</taxon>
    </lineage>
</organism>
<comment type="caution">
    <text evidence="2">The sequence shown here is derived from an EMBL/GenBank/DDBJ whole genome shotgun (WGS) entry which is preliminary data.</text>
</comment>
<gene>
    <name evidence="2" type="ORF">GCM10010992_14610</name>
</gene>
<feature type="transmembrane region" description="Helical" evidence="1">
    <location>
        <begin position="6"/>
        <end position="29"/>
    </location>
</feature>
<dbReference type="InterPro" id="IPR008620">
    <property type="entry name" value="FixH"/>
</dbReference>
<keyword evidence="1" id="KW-0812">Transmembrane</keyword>
<reference evidence="3" key="1">
    <citation type="journal article" date="2019" name="Int. J. Syst. Evol. Microbiol.">
        <title>The Global Catalogue of Microorganisms (GCM) 10K type strain sequencing project: providing services to taxonomists for standard genome sequencing and annotation.</title>
        <authorList>
            <consortium name="The Broad Institute Genomics Platform"/>
            <consortium name="The Broad Institute Genome Sequencing Center for Infectious Disease"/>
            <person name="Wu L."/>
            <person name="Ma J."/>
        </authorList>
    </citation>
    <scope>NUCLEOTIDE SEQUENCE [LARGE SCALE GENOMIC DNA]</scope>
    <source>
        <strain evidence="3">CGMCC 1.7656</strain>
    </source>
</reference>